<keyword evidence="3" id="KW-0963">Cytoplasm</keyword>
<name>A0A7S0ZTY6_NOCSC</name>
<evidence type="ECO:0000256" key="5">
    <source>
        <dbReference type="ARBA" id="ARBA00023242"/>
    </source>
</evidence>
<feature type="compositionally biased region" description="Low complexity" evidence="6">
    <location>
        <begin position="132"/>
        <end position="146"/>
    </location>
</feature>
<keyword evidence="4" id="KW-0647">Proteasome</keyword>
<protein>
    <submittedName>
        <fullName evidence="9">Uncharacterized protein</fullName>
    </submittedName>
</protein>
<dbReference type="Pfam" id="PF04683">
    <property type="entry name" value="Rpn13_ADRM1_Pru"/>
    <property type="match status" value="1"/>
</dbReference>
<dbReference type="PANTHER" id="PTHR12225:SF0">
    <property type="entry name" value="PROTEASOMAL UBIQUITIN RECEPTOR ADRM1"/>
    <property type="match status" value="1"/>
</dbReference>
<dbReference type="InterPro" id="IPR006773">
    <property type="entry name" value="Rpn13/ADRM1"/>
</dbReference>
<evidence type="ECO:0000259" key="7">
    <source>
        <dbReference type="PROSITE" id="PS51916"/>
    </source>
</evidence>
<feature type="domain" description="DEUBAD" evidence="7">
    <location>
        <begin position="171"/>
        <end position="282"/>
    </location>
</feature>
<proteinExistence type="predicted"/>
<dbReference type="PROSITE" id="PS51917">
    <property type="entry name" value="PRU"/>
    <property type="match status" value="1"/>
</dbReference>
<dbReference type="EMBL" id="HBFQ01009827">
    <property type="protein sequence ID" value="CAD8832535.1"/>
    <property type="molecule type" value="Transcribed_RNA"/>
</dbReference>
<dbReference type="InterPro" id="IPR038633">
    <property type="entry name" value="Rpn13/ADRM1_Pru_sf"/>
</dbReference>
<dbReference type="Gene3D" id="2.30.29.70">
    <property type="entry name" value="Proteasomal ubiquitin receptor Rpn13/ADRM1"/>
    <property type="match status" value="1"/>
</dbReference>
<sequence>MCAMFQQAAQPAGEVHVEFRAGRLQWDGRMLTPEKEKGKVVLITTEEEGLMHLQWQNRTSKKTETDLIVINDCFLEKIEKCTDGRVYVARFTSSDKKLFFWMQEPKEDDDKKMIDKFNQTIGAKIPDKKKPTTAPTVPATSGGAAASSLDPELRAILEQLRETQGGQQAQAASQRTPVSLGSVLSAETTQSLLTDDAAIEEMSALLPEGYRTSNDVREALASPQMQQSLSSLSQAIYSDQLPLLFSSLGLDPTALATLPMGSDPLEIMCQVLERQFGAAGGAAEDVTTTPSEANATAGEGEKPPSSDSPAEDAPKDN</sequence>
<feature type="region of interest" description="Disordered" evidence="6">
    <location>
        <begin position="278"/>
        <end position="317"/>
    </location>
</feature>
<accession>A0A7S0ZTY6</accession>
<dbReference type="FunFam" id="2.30.29.70:FF:000001">
    <property type="entry name" value="Proteasomal ubiquitin receptor ADRM1"/>
    <property type="match status" value="1"/>
</dbReference>
<feature type="region of interest" description="Disordered" evidence="6">
    <location>
        <begin position="122"/>
        <end position="146"/>
    </location>
</feature>
<evidence type="ECO:0000259" key="8">
    <source>
        <dbReference type="PROSITE" id="PS51917"/>
    </source>
</evidence>
<dbReference type="InterPro" id="IPR038108">
    <property type="entry name" value="RPN13_DEUBAD_sf"/>
</dbReference>
<dbReference type="GO" id="GO:0005737">
    <property type="term" value="C:cytoplasm"/>
    <property type="evidence" value="ECO:0007669"/>
    <property type="project" value="UniProtKB-SubCell"/>
</dbReference>
<evidence type="ECO:0000256" key="2">
    <source>
        <dbReference type="ARBA" id="ARBA00004496"/>
    </source>
</evidence>
<dbReference type="Gene3D" id="1.10.2020.20">
    <property type="match status" value="1"/>
</dbReference>
<feature type="domain" description="Pru" evidence="8">
    <location>
        <begin position="11"/>
        <end position="124"/>
    </location>
</feature>
<dbReference type="InterPro" id="IPR044867">
    <property type="entry name" value="DEUBAD_dom"/>
</dbReference>
<dbReference type="GO" id="GO:0008541">
    <property type="term" value="C:proteasome regulatory particle, lid subcomplex"/>
    <property type="evidence" value="ECO:0007669"/>
    <property type="project" value="TreeGrafter"/>
</dbReference>
<dbReference type="GO" id="GO:0061133">
    <property type="term" value="F:endopeptidase activator activity"/>
    <property type="evidence" value="ECO:0007669"/>
    <property type="project" value="TreeGrafter"/>
</dbReference>
<organism evidence="9">
    <name type="scientific">Noctiluca scintillans</name>
    <name type="common">Sea sparkle</name>
    <name type="synonym">Red tide dinoflagellate</name>
    <dbReference type="NCBI Taxonomy" id="2966"/>
    <lineage>
        <taxon>Eukaryota</taxon>
        <taxon>Sar</taxon>
        <taxon>Alveolata</taxon>
        <taxon>Dinophyceae</taxon>
        <taxon>Noctilucales</taxon>
        <taxon>Noctilucaceae</taxon>
        <taxon>Noctiluca</taxon>
    </lineage>
</organism>
<evidence type="ECO:0000256" key="6">
    <source>
        <dbReference type="SAM" id="MobiDB-lite"/>
    </source>
</evidence>
<comment type="subcellular location">
    <subcellularLocation>
        <location evidence="2">Cytoplasm</location>
    </subcellularLocation>
    <subcellularLocation>
        <location evidence="1">Nucleus</location>
    </subcellularLocation>
</comment>
<dbReference type="InterPro" id="IPR044868">
    <property type="entry name" value="Rpn13/ADRM1_Pru"/>
</dbReference>
<dbReference type="PROSITE" id="PS51916">
    <property type="entry name" value="DEUBAD"/>
    <property type="match status" value="1"/>
</dbReference>
<gene>
    <name evidence="9" type="ORF">NSCI0253_LOCUS6883</name>
</gene>
<dbReference type="GO" id="GO:0070628">
    <property type="term" value="F:proteasome binding"/>
    <property type="evidence" value="ECO:0007669"/>
    <property type="project" value="TreeGrafter"/>
</dbReference>
<dbReference type="Pfam" id="PF16550">
    <property type="entry name" value="RPN13_C"/>
    <property type="match status" value="1"/>
</dbReference>
<dbReference type="PANTHER" id="PTHR12225">
    <property type="entry name" value="ADHESION REGULATING MOLECULE 1 110 KDA CELL MEMBRANE GLYCOPROTEIN"/>
    <property type="match status" value="1"/>
</dbReference>
<evidence type="ECO:0000313" key="9">
    <source>
        <dbReference type="EMBL" id="CAD8832535.1"/>
    </source>
</evidence>
<dbReference type="InterPro" id="IPR032368">
    <property type="entry name" value="RPN13_DEUBAD"/>
</dbReference>
<dbReference type="GO" id="GO:0005634">
    <property type="term" value="C:nucleus"/>
    <property type="evidence" value="ECO:0007669"/>
    <property type="project" value="UniProtKB-SubCell"/>
</dbReference>
<reference evidence="9" key="1">
    <citation type="submission" date="2021-01" db="EMBL/GenBank/DDBJ databases">
        <authorList>
            <person name="Corre E."/>
            <person name="Pelletier E."/>
            <person name="Niang G."/>
            <person name="Scheremetjew M."/>
            <person name="Finn R."/>
            <person name="Kale V."/>
            <person name="Holt S."/>
            <person name="Cochrane G."/>
            <person name="Meng A."/>
            <person name="Brown T."/>
            <person name="Cohen L."/>
        </authorList>
    </citation>
    <scope>NUCLEOTIDE SEQUENCE</scope>
</reference>
<keyword evidence="5" id="KW-0539">Nucleus</keyword>
<evidence type="ECO:0000256" key="4">
    <source>
        <dbReference type="ARBA" id="ARBA00022942"/>
    </source>
</evidence>
<dbReference type="AlphaFoldDB" id="A0A7S0ZTY6"/>
<evidence type="ECO:0000256" key="3">
    <source>
        <dbReference type="ARBA" id="ARBA00022490"/>
    </source>
</evidence>
<evidence type="ECO:0000256" key="1">
    <source>
        <dbReference type="ARBA" id="ARBA00004123"/>
    </source>
</evidence>